<evidence type="ECO:0000256" key="3">
    <source>
        <dbReference type="SAM" id="SignalP"/>
    </source>
</evidence>
<protein>
    <submittedName>
        <fullName evidence="4">Cell wall protein</fullName>
    </submittedName>
</protein>
<keyword evidence="2" id="KW-0472">Membrane</keyword>
<comment type="caution">
    <text evidence="4">The sequence shown here is derived from an EMBL/GenBank/DDBJ whole genome shotgun (WGS) entry which is preliminary data.</text>
</comment>
<feature type="chain" id="PRO_5026139734" evidence="3">
    <location>
        <begin position="24"/>
        <end position="224"/>
    </location>
</feature>
<dbReference type="AlphaFoldDB" id="A0A6I2FEX3"/>
<name>A0A6I2FEX3_9MICO</name>
<sequence length="224" mass="22488">MLRTLCTALAVAAIVLAPTAASAVEEYDYPPPSPPADPTLAGSLVTPECDGDVPYINYSIRLTDPDAQSTGDTATLILSSGSNSTTLVLGTLVGGQLTGRVLWPGASVDGSGAPSGWPGWAFVNGSWVETDGNFAWTRNVTSAVISVNPTLPVALSYPPSSPDCATSPPGEEPPAPGGSEPAGSSAAALSATGVSELTIAFGWGALFLAIAGGALLAVRHAVRR</sequence>
<gene>
    <name evidence="4" type="ORF">GE115_11280</name>
</gene>
<proteinExistence type="predicted"/>
<dbReference type="EMBL" id="WJIF01000006">
    <property type="protein sequence ID" value="MRG60443.1"/>
    <property type="molecule type" value="Genomic_DNA"/>
</dbReference>
<keyword evidence="2" id="KW-0812">Transmembrane</keyword>
<accession>A0A6I2FEX3</accession>
<feature type="transmembrane region" description="Helical" evidence="2">
    <location>
        <begin position="200"/>
        <end position="218"/>
    </location>
</feature>
<feature type="region of interest" description="Disordered" evidence="1">
    <location>
        <begin position="158"/>
        <end position="185"/>
    </location>
</feature>
<evidence type="ECO:0000313" key="4">
    <source>
        <dbReference type="EMBL" id="MRG60443.1"/>
    </source>
</evidence>
<evidence type="ECO:0000256" key="1">
    <source>
        <dbReference type="SAM" id="MobiDB-lite"/>
    </source>
</evidence>
<organism evidence="4 5">
    <name type="scientific">Agromyces agglutinans</name>
    <dbReference type="NCBI Taxonomy" id="2662258"/>
    <lineage>
        <taxon>Bacteria</taxon>
        <taxon>Bacillati</taxon>
        <taxon>Actinomycetota</taxon>
        <taxon>Actinomycetes</taxon>
        <taxon>Micrococcales</taxon>
        <taxon>Microbacteriaceae</taxon>
        <taxon>Agromyces</taxon>
    </lineage>
</organism>
<keyword evidence="2" id="KW-1133">Transmembrane helix</keyword>
<keyword evidence="5" id="KW-1185">Reference proteome</keyword>
<evidence type="ECO:0000313" key="5">
    <source>
        <dbReference type="Proteomes" id="UP000431080"/>
    </source>
</evidence>
<dbReference type="Proteomes" id="UP000431080">
    <property type="component" value="Unassembled WGS sequence"/>
</dbReference>
<evidence type="ECO:0000256" key="2">
    <source>
        <dbReference type="SAM" id="Phobius"/>
    </source>
</evidence>
<reference evidence="4 5" key="1">
    <citation type="submission" date="2019-10" db="EMBL/GenBank/DDBJ databases">
        <authorList>
            <person name="Nie G."/>
            <person name="Ming H."/>
            <person name="Yi B."/>
        </authorList>
    </citation>
    <scope>NUCLEOTIDE SEQUENCE [LARGE SCALE GENOMIC DNA]</scope>
    <source>
        <strain evidence="4 5">CFH 90414</strain>
    </source>
</reference>
<feature type="signal peptide" evidence="3">
    <location>
        <begin position="1"/>
        <end position="23"/>
    </location>
</feature>
<dbReference type="RefSeq" id="WP_312855090.1">
    <property type="nucleotide sequence ID" value="NZ_WJIF01000006.1"/>
</dbReference>
<keyword evidence="3" id="KW-0732">Signal</keyword>